<gene>
    <name evidence="2" type="primary">comF</name>
    <name evidence="2" type="ORF">g.105442</name>
</gene>
<reference evidence="2" key="1">
    <citation type="submission" date="2015-07" db="EMBL/GenBank/DDBJ databases">
        <title>Transcriptome Assembly of Anthurium amnicola.</title>
        <authorList>
            <person name="Suzuki J."/>
        </authorList>
    </citation>
    <scope>NUCLEOTIDE SEQUENCE</scope>
</reference>
<proteinExistence type="predicted"/>
<dbReference type="AlphaFoldDB" id="A0A1D1Y0U2"/>
<dbReference type="EMBL" id="GDJX01019696">
    <property type="protein sequence ID" value="JAT48240.1"/>
    <property type="molecule type" value="Transcribed_RNA"/>
</dbReference>
<sequence length="304" mass="33588">LYNGNKIEVFWKEILLHSAIENICEGCEALFTAFPWCDSCKTRLLSYPPFPFFFLCCSRPHWLHFPLWPFLSGTSQKLVFPFPQQGSPLRPSRRRSGQQPHARVSTHATHTCPARLHACLVHCNSARPARSSARYPIVSALTRGFPHVKARSCGPNTPLKLDLARSRARHSTFPCTVQHDGTRFNTTTSRVPAHSVLLFSAALISMPKAASTWLTSHTIRESNSVGQTSPGSVFSISRVKDLVFCAGDLLGLAPQARDPRSSFGTLFGPSSALQLSRVTPDCHPGPPMPRFVCPHITMTPICAF</sequence>
<feature type="non-terminal residue" evidence="2">
    <location>
        <position position="1"/>
    </location>
</feature>
<protein>
    <submittedName>
        <fullName evidence="2">Competence protein F</fullName>
    </submittedName>
</protein>
<name>A0A1D1Y0U2_9ARAE</name>
<organism evidence="2">
    <name type="scientific">Anthurium amnicola</name>
    <dbReference type="NCBI Taxonomy" id="1678845"/>
    <lineage>
        <taxon>Eukaryota</taxon>
        <taxon>Viridiplantae</taxon>
        <taxon>Streptophyta</taxon>
        <taxon>Embryophyta</taxon>
        <taxon>Tracheophyta</taxon>
        <taxon>Spermatophyta</taxon>
        <taxon>Magnoliopsida</taxon>
        <taxon>Liliopsida</taxon>
        <taxon>Araceae</taxon>
        <taxon>Pothoideae</taxon>
        <taxon>Potheae</taxon>
        <taxon>Anthurium</taxon>
    </lineage>
</organism>
<accession>A0A1D1Y0U2</accession>
<feature type="region of interest" description="Disordered" evidence="1">
    <location>
        <begin position="84"/>
        <end position="104"/>
    </location>
</feature>
<evidence type="ECO:0000313" key="2">
    <source>
        <dbReference type="EMBL" id="JAT48240.1"/>
    </source>
</evidence>
<evidence type="ECO:0000256" key="1">
    <source>
        <dbReference type="SAM" id="MobiDB-lite"/>
    </source>
</evidence>